<name>A0A9N7V563_PLEPL</name>
<proteinExistence type="predicted"/>
<dbReference type="Proteomes" id="UP001153269">
    <property type="component" value="Unassembled WGS sequence"/>
</dbReference>
<comment type="caution">
    <text evidence="1">The sequence shown here is derived from an EMBL/GenBank/DDBJ whole genome shotgun (WGS) entry which is preliminary data.</text>
</comment>
<sequence length="108" mass="12149">MRLLLRRYAGTSALIQVRYSLYITTHEPRRLVLDEVSPRRGDGINEHCRSVTRRSCRVLLLLVCCGPCPGRQRSVRQAALRCSPRIDWTEAGGLLSPDLRSCLSCAVP</sequence>
<evidence type="ECO:0000313" key="1">
    <source>
        <dbReference type="EMBL" id="CAB1445820.1"/>
    </source>
</evidence>
<dbReference type="EMBL" id="CADEAL010003791">
    <property type="protein sequence ID" value="CAB1445820.1"/>
    <property type="molecule type" value="Genomic_DNA"/>
</dbReference>
<organism evidence="1 2">
    <name type="scientific">Pleuronectes platessa</name>
    <name type="common">European plaice</name>
    <dbReference type="NCBI Taxonomy" id="8262"/>
    <lineage>
        <taxon>Eukaryota</taxon>
        <taxon>Metazoa</taxon>
        <taxon>Chordata</taxon>
        <taxon>Craniata</taxon>
        <taxon>Vertebrata</taxon>
        <taxon>Euteleostomi</taxon>
        <taxon>Actinopterygii</taxon>
        <taxon>Neopterygii</taxon>
        <taxon>Teleostei</taxon>
        <taxon>Neoteleostei</taxon>
        <taxon>Acanthomorphata</taxon>
        <taxon>Carangaria</taxon>
        <taxon>Pleuronectiformes</taxon>
        <taxon>Pleuronectoidei</taxon>
        <taxon>Pleuronectidae</taxon>
        <taxon>Pleuronectes</taxon>
    </lineage>
</organism>
<gene>
    <name evidence="1" type="ORF">PLEPLA_LOCUS33563</name>
</gene>
<keyword evidence="2" id="KW-1185">Reference proteome</keyword>
<accession>A0A9N7V563</accession>
<protein>
    <submittedName>
        <fullName evidence="1">Uncharacterized protein</fullName>
    </submittedName>
</protein>
<evidence type="ECO:0000313" key="2">
    <source>
        <dbReference type="Proteomes" id="UP001153269"/>
    </source>
</evidence>
<reference evidence="1" key="1">
    <citation type="submission" date="2020-03" db="EMBL/GenBank/DDBJ databases">
        <authorList>
            <person name="Weist P."/>
        </authorList>
    </citation>
    <scope>NUCLEOTIDE SEQUENCE</scope>
</reference>
<dbReference type="AlphaFoldDB" id="A0A9N7V563"/>